<dbReference type="PANTHER" id="PTHR33925:SF2">
    <property type="entry name" value="PLASTID DIVISION PROTEIN CDP1, CHLOROPLASTIC"/>
    <property type="match status" value="1"/>
</dbReference>
<protein>
    <recommendedName>
        <fullName evidence="7">Plastid division protein CDP1, chloroplastic</fullName>
    </recommendedName>
</protein>
<accession>A0A9Q1KV42</accession>
<feature type="transmembrane region" description="Helical" evidence="1">
    <location>
        <begin position="577"/>
        <end position="600"/>
    </location>
</feature>
<dbReference type="InterPro" id="IPR025344">
    <property type="entry name" value="CDP1-like_IMS"/>
</dbReference>
<dbReference type="OrthoDB" id="1708707at2759"/>
<dbReference type="Pfam" id="PF23468">
    <property type="entry name" value="ARC6"/>
    <property type="match status" value="1"/>
</dbReference>
<feature type="domain" description="Plastid division protein CDP1-like 1st alpha solenoid" evidence="4">
    <location>
        <begin position="165"/>
        <end position="312"/>
    </location>
</feature>
<organism evidence="5 6">
    <name type="scientific">Carnegiea gigantea</name>
    <dbReference type="NCBI Taxonomy" id="171969"/>
    <lineage>
        <taxon>Eukaryota</taxon>
        <taxon>Viridiplantae</taxon>
        <taxon>Streptophyta</taxon>
        <taxon>Embryophyta</taxon>
        <taxon>Tracheophyta</taxon>
        <taxon>Spermatophyta</taxon>
        <taxon>Magnoliopsida</taxon>
        <taxon>eudicotyledons</taxon>
        <taxon>Gunneridae</taxon>
        <taxon>Pentapetalae</taxon>
        <taxon>Caryophyllales</taxon>
        <taxon>Cactineae</taxon>
        <taxon>Cactaceae</taxon>
        <taxon>Cactoideae</taxon>
        <taxon>Echinocereeae</taxon>
        <taxon>Carnegiea</taxon>
    </lineage>
</organism>
<dbReference type="PANTHER" id="PTHR33925">
    <property type="entry name" value="PLASTID DIVISION PROTEIN CDP1, CHLOROPLASTIC-RELATED"/>
    <property type="match status" value="1"/>
</dbReference>
<reference evidence="5" key="1">
    <citation type="submission" date="2022-04" db="EMBL/GenBank/DDBJ databases">
        <title>Carnegiea gigantea Genome sequencing and assembly v2.</title>
        <authorList>
            <person name="Copetti D."/>
            <person name="Sanderson M.J."/>
            <person name="Burquez A."/>
            <person name="Wojciechowski M.F."/>
        </authorList>
    </citation>
    <scope>NUCLEOTIDE SEQUENCE</scope>
    <source>
        <strain evidence="5">SGP5-SGP5p</strain>
        <tissue evidence="5">Aerial part</tissue>
    </source>
</reference>
<comment type="caution">
    <text evidence="5">The sequence shown here is derived from an EMBL/GenBank/DDBJ whole genome shotgun (WGS) entry which is preliminary data.</text>
</comment>
<gene>
    <name evidence="5" type="ORF">Cgig2_017857</name>
</gene>
<sequence>MAFSSLLPEIASPSHRCSRNALLCSDNLPDQWRSSFAAILALSRSSICCAKGGPIRGGYQWRLDVNAIGSSRVLDPHVNGSASNLASIEIPVTCYQIIGVPDKAEKDQIVKSVMDLKNAEVEEGYTKEAVACRRDLLMDVRDKLLFEQEYAGNVKEKIPPKSSLRIPWGWLPGALCLLQEVGEEKLVLEIGRSALQYPDAKPYIHDLLLSMTLAECAIAKAHFEKSQVYQGFEALARAQCLLRSKVSLGKLKLLSEIEESLEGLAPACTLELLAMPQTPDNADRRRGAIAALRELLQQGLDGEASCQVHDWPCFLSQALGKLMAAEIVDLVPWDSLASIRKNKKYIESQNQRVVIDFDCFYTVLMAHIAFGFCSRQTVLISKAKSICECLMASDGIDLKPEEAFCMFLLGQGNEAEALEMLRRLGSYRNQASRNAVLGKEDNDAVAVDCSLEKWLKDAVLCLFSDTRDCSTSLRSFFGHEKKAIGNKQSKGVSHNKPNLNNRIISAAVSSERIASDERLASLVSSQHLGLAVKQLASTNLIGPLLEAKTGSQSDTSTPSPQLTRDLSGHHSKVVAKWMVQGHLVGHVAFVTVLGCIVFAMSKILGRRTGRLTEYSSANKETSWTICSSHQDCLGIQDINYSVASGMKQLLSSLKMSVCNPLSYRDKPKSHVTASLSSPMSVVCSGVMPVEEAEALVREWQVIKAEALGPDHQIHLLFDILDDPMLLEWQTLADAAKSKSCFWRFVLLQLSILRADILLDSTGSEKAEIEVLLEEAAELVDGDQQKNPNYYR</sequence>
<proteinExistence type="predicted"/>
<dbReference type="InterPro" id="IPR058032">
    <property type="entry name" value="CDP1-like_a_solenoid_1"/>
</dbReference>
<dbReference type="GO" id="GO:0009706">
    <property type="term" value="C:chloroplast inner membrane"/>
    <property type="evidence" value="ECO:0007669"/>
    <property type="project" value="TreeGrafter"/>
</dbReference>
<dbReference type="InterPro" id="IPR044685">
    <property type="entry name" value="CPD1-like"/>
</dbReference>
<feature type="domain" description="Plastid division protein CDP1-like 2nd alpha solenoid" evidence="3">
    <location>
        <begin position="357"/>
        <end position="480"/>
    </location>
</feature>
<evidence type="ECO:0008006" key="7">
    <source>
        <dbReference type="Google" id="ProtNLM"/>
    </source>
</evidence>
<dbReference type="EMBL" id="JAKOGI010000009">
    <property type="protein sequence ID" value="KAJ8451466.1"/>
    <property type="molecule type" value="Genomic_DNA"/>
</dbReference>
<dbReference type="AlphaFoldDB" id="A0A9Q1KV42"/>
<dbReference type="Proteomes" id="UP001153076">
    <property type="component" value="Unassembled WGS sequence"/>
</dbReference>
<evidence type="ECO:0000313" key="5">
    <source>
        <dbReference type="EMBL" id="KAJ8451466.1"/>
    </source>
</evidence>
<dbReference type="Pfam" id="PF25515">
    <property type="entry name" value="Arm_PDR"/>
    <property type="match status" value="1"/>
</dbReference>
<evidence type="ECO:0000259" key="3">
    <source>
        <dbReference type="Pfam" id="PF23468"/>
    </source>
</evidence>
<evidence type="ECO:0000259" key="2">
    <source>
        <dbReference type="Pfam" id="PF13355"/>
    </source>
</evidence>
<keyword evidence="1" id="KW-1133">Transmembrane helix</keyword>
<feature type="domain" description="Plastid division protein CDP1-like IMS" evidence="2">
    <location>
        <begin position="692"/>
        <end position="788"/>
    </location>
</feature>
<keyword evidence="1" id="KW-0812">Transmembrane</keyword>
<dbReference type="Pfam" id="PF13355">
    <property type="entry name" value="ARC6-like_IMS"/>
    <property type="match status" value="1"/>
</dbReference>
<dbReference type="GO" id="GO:0010020">
    <property type="term" value="P:chloroplast fission"/>
    <property type="evidence" value="ECO:0007669"/>
    <property type="project" value="TreeGrafter"/>
</dbReference>
<evidence type="ECO:0000259" key="4">
    <source>
        <dbReference type="Pfam" id="PF25515"/>
    </source>
</evidence>
<keyword evidence="1" id="KW-0472">Membrane</keyword>
<evidence type="ECO:0000313" key="6">
    <source>
        <dbReference type="Proteomes" id="UP001153076"/>
    </source>
</evidence>
<evidence type="ECO:0000256" key="1">
    <source>
        <dbReference type="SAM" id="Phobius"/>
    </source>
</evidence>
<name>A0A9Q1KV42_9CARY</name>
<keyword evidence="6" id="KW-1185">Reference proteome</keyword>
<dbReference type="InterPro" id="IPR057137">
    <property type="entry name" value="CDP1-like_a_solenoid_2"/>
</dbReference>